<dbReference type="KEGG" id="ngr:NAEGRDRAFT_63746"/>
<keyword evidence="5" id="KW-1185">Reference proteome</keyword>
<dbReference type="VEuPathDB" id="AmoebaDB:NAEGRDRAFT_63746"/>
<name>D2V4I9_NAEGR</name>
<dbReference type="EMBL" id="GG738851">
    <property type="protein sequence ID" value="EFC48394.1"/>
    <property type="molecule type" value="Genomic_DNA"/>
</dbReference>
<evidence type="ECO:0000256" key="1">
    <source>
        <dbReference type="ARBA" id="ARBA00022741"/>
    </source>
</evidence>
<dbReference type="PANTHER" id="PTHR31252:SF11">
    <property type="entry name" value="DUF4419 DOMAIN-CONTAINING PROTEIN"/>
    <property type="match status" value="1"/>
</dbReference>
<accession>D2V4I9</accession>
<protein>
    <submittedName>
        <fullName evidence="4">Predicted protein</fullName>
    </submittedName>
</protein>
<dbReference type="InParanoid" id="D2V4I9"/>
<keyword evidence="1" id="KW-0547">Nucleotide-binding</keyword>
<dbReference type="SUPFAM" id="SSF53067">
    <property type="entry name" value="Actin-like ATPase domain"/>
    <property type="match status" value="1"/>
</dbReference>
<dbReference type="AlphaFoldDB" id="D2V4I9"/>
<dbReference type="Pfam" id="PF00012">
    <property type="entry name" value="HSP70"/>
    <property type="match status" value="1"/>
</dbReference>
<dbReference type="GeneID" id="8862151"/>
<dbReference type="eggNOG" id="ENOG502S44Z">
    <property type="taxonomic scope" value="Eukaryota"/>
</dbReference>
<dbReference type="GO" id="GO:0005524">
    <property type="term" value="F:ATP binding"/>
    <property type="evidence" value="ECO:0007669"/>
    <property type="project" value="UniProtKB-KW"/>
</dbReference>
<dbReference type="OrthoDB" id="9978173at2759"/>
<keyword evidence="2" id="KW-0067">ATP-binding</keyword>
<dbReference type="GO" id="GO:0140662">
    <property type="term" value="F:ATP-dependent protein folding chaperone"/>
    <property type="evidence" value="ECO:0007669"/>
    <property type="project" value="InterPro"/>
</dbReference>
<dbReference type="STRING" id="5762.D2V4I9"/>
<proteinExistence type="predicted"/>
<sequence length="847" mass="97306">MASSNHGIQEGVGMLCRRELVDNYQILLEQAQANINAGSCSLDGFCSHHSMESNHHETEEYTLGMVHNKESERVFLNDYFMNTIKRGVKRYDFEKDPIQIQYNVLHTPSHVKVLKNIVSKPHPVVSCYCTAYSEHYPLIIIPDHIWMMISQSLVRHLHLHPEILQQVDIKKKEMRVEMPTHYNEETQSTNWSAVIEDIHQQIVQTCTTSEKLDLDGFLDHNFSTSTSVEKVASKILLMEAFKDYFTYTNDFMCGIPCVTILGTLQDWTLMRQKVNRLDDFGMGWWRKVLALIIDRIIETAQKDTLTDELKLFWNGVARFDSSSGENFITGWINYFFPYDKDGNISNQMQSFMEMEERFPNVDKYVDDFEDHGFEDCEFEEEEGENSPQSSIELAALKMQKTFRWKPSFNEDCFPCPLAIAKVNVENHPSLKELYYVSGFMGIDFDHEIGGLKPVISWAIAEKRSEAVRENLMKGQFKHAMWAIDCGYTSWRASISLSSTQTKPIGSINIGFTSDGEQENVFESKERMIEIFTALKESLVRQFIEEEVNLGSNDNLKFLEGEHVLLMSPAEVNQELLLQCAKSAGLKPICWVEDPCHNIPQAFSHLVKTNECVLTIDWPTGEPFFAMSKKEHWNEFDLFASSVEGKKETQGLGGGFSFTDMLYTYFYDQHPEIAEENSHFLMMECERAKKVLSTEDKVDILINGKSIEVITRQTFEQVCSPIFNSFQQQLNAFLSRPFNNTNETLKDRVNYLVLSGGCCRIPLVQQIIHTCLPKSVQTLSNPEDTCYLSSAGGAQTFRSSHYNNIQFEEFFRDPHSEIFSDNESSLYPHKDPQESDIAIAEGDDHDNE</sequence>
<dbReference type="InterPro" id="IPR013126">
    <property type="entry name" value="Hsp_70_fam"/>
</dbReference>
<dbReference type="Pfam" id="PF14388">
    <property type="entry name" value="DUF4419"/>
    <property type="match status" value="1"/>
</dbReference>
<dbReference type="Gene3D" id="3.90.640.10">
    <property type="entry name" value="Actin, Chain A, domain 4"/>
    <property type="match status" value="1"/>
</dbReference>
<dbReference type="PANTHER" id="PTHR31252">
    <property type="entry name" value="DUF4419 DOMAIN-CONTAINING PROTEIN"/>
    <property type="match status" value="1"/>
</dbReference>
<evidence type="ECO:0000313" key="4">
    <source>
        <dbReference type="EMBL" id="EFC48394.1"/>
    </source>
</evidence>
<evidence type="ECO:0000313" key="5">
    <source>
        <dbReference type="Proteomes" id="UP000006671"/>
    </source>
</evidence>
<reference evidence="4 5" key="1">
    <citation type="journal article" date="2010" name="Cell">
        <title>The genome of Naegleria gruberi illuminates early eukaryotic versatility.</title>
        <authorList>
            <person name="Fritz-Laylin L.K."/>
            <person name="Prochnik S.E."/>
            <person name="Ginger M.L."/>
            <person name="Dacks J.B."/>
            <person name="Carpenter M.L."/>
            <person name="Field M.C."/>
            <person name="Kuo A."/>
            <person name="Paredez A."/>
            <person name="Chapman J."/>
            <person name="Pham J."/>
            <person name="Shu S."/>
            <person name="Neupane R."/>
            <person name="Cipriano M."/>
            <person name="Mancuso J."/>
            <person name="Tu H."/>
            <person name="Salamov A."/>
            <person name="Lindquist E."/>
            <person name="Shapiro H."/>
            <person name="Lucas S."/>
            <person name="Grigoriev I.V."/>
            <person name="Cande W.Z."/>
            <person name="Fulton C."/>
            <person name="Rokhsar D.S."/>
            <person name="Dawson S.C."/>
        </authorList>
    </citation>
    <scope>NUCLEOTIDE SEQUENCE [LARGE SCALE GENOMIC DNA]</scope>
    <source>
        <strain evidence="4 5">NEG-M</strain>
    </source>
</reference>
<evidence type="ECO:0000256" key="2">
    <source>
        <dbReference type="ARBA" id="ARBA00022840"/>
    </source>
</evidence>
<dbReference type="Gene3D" id="3.30.420.40">
    <property type="match status" value="2"/>
</dbReference>
<gene>
    <name evidence="4" type="ORF">NAEGRDRAFT_63746</name>
</gene>
<dbReference type="RefSeq" id="XP_002681138.1">
    <property type="nucleotide sequence ID" value="XM_002681092.1"/>
</dbReference>
<organism evidence="5">
    <name type="scientific">Naegleria gruberi</name>
    <name type="common">Amoeba</name>
    <dbReference type="NCBI Taxonomy" id="5762"/>
    <lineage>
        <taxon>Eukaryota</taxon>
        <taxon>Discoba</taxon>
        <taxon>Heterolobosea</taxon>
        <taxon>Tetramitia</taxon>
        <taxon>Eutetramitia</taxon>
        <taxon>Vahlkampfiidae</taxon>
        <taxon>Naegleria</taxon>
    </lineage>
</organism>
<feature type="region of interest" description="Disordered" evidence="3">
    <location>
        <begin position="820"/>
        <end position="847"/>
    </location>
</feature>
<evidence type="ECO:0000256" key="3">
    <source>
        <dbReference type="SAM" id="MobiDB-lite"/>
    </source>
</evidence>
<dbReference type="InterPro" id="IPR043129">
    <property type="entry name" value="ATPase_NBD"/>
</dbReference>
<dbReference type="Proteomes" id="UP000006671">
    <property type="component" value="Unassembled WGS sequence"/>
</dbReference>
<dbReference type="InterPro" id="IPR025533">
    <property type="entry name" value="DUF4419"/>
</dbReference>